<dbReference type="Gene3D" id="1.10.287.880">
    <property type="entry name" value="Hypothetical protein YfhH domain"/>
    <property type="match status" value="1"/>
</dbReference>
<gene>
    <name evidence="1" type="ORF">HLI_06280</name>
</gene>
<reference evidence="1 2" key="1">
    <citation type="submission" date="2018-01" db="EMBL/GenBank/DDBJ databases">
        <title>The whole genome sequencing and assembly of Halobacillus litoralis ERB031 strain.</title>
        <authorList>
            <person name="Lee S.-J."/>
            <person name="Park M.-K."/>
            <person name="Kim J.-Y."/>
            <person name="Lee Y.-J."/>
            <person name="Yi H."/>
            <person name="Bahn Y.-S."/>
            <person name="Kim J.F."/>
            <person name="Lee D.-W."/>
        </authorList>
    </citation>
    <scope>NUCLEOTIDE SEQUENCE [LARGE SCALE GENOMIC DNA]</scope>
    <source>
        <strain evidence="1 2">ERB 031</strain>
    </source>
</reference>
<name>A0A410MAZ6_9BACI</name>
<evidence type="ECO:0000313" key="1">
    <source>
        <dbReference type="EMBL" id="QAS51853.1"/>
    </source>
</evidence>
<accession>A0A410MAZ6</accession>
<dbReference type="InterPro" id="IPR036289">
    <property type="entry name" value="YfhH"/>
</dbReference>
<dbReference type="Pfam" id="PF08838">
    <property type="entry name" value="DUF1811"/>
    <property type="match status" value="1"/>
</dbReference>
<dbReference type="Proteomes" id="UP000287756">
    <property type="component" value="Chromosome"/>
</dbReference>
<protein>
    <submittedName>
        <fullName evidence="1">DUF1811 domain-containing protein</fullName>
    </submittedName>
</protein>
<dbReference type="AlphaFoldDB" id="A0A410MAZ6"/>
<organism evidence="1 2">
    <name type="scientific">Halobacillus litoralis</name>
    <dbReference type="NCBI Taxonomy" id="45668"/>
    <lineage>
        <taxon>Bacteria</taxon>
        <taxon>Bacillati</taxon>
        <taxon>Bacillota</taxon>
        <taxon>Bacilli</taxon>
        <taxon>Bacillales</taxon>
        <taxon>Bacillaceae</taxon>
        <taxon>Halobacillus</taxon>
    </lineage>
</organism>
<dbReference type="Gene3D" id="2.30.30.340">
    <property type="entry name" value="Hypothetical protein YfhH like domains"/>
    <property type="match status" value="1"/>
</dbReference>
<sequence>MKLERRYSDYSQNELRQEIAQLTEKAQKAEQMGMVNEFAVHERKIIMAKSYMLDPGVFSAGETYRLEGDPAHVFYIQYMNGIFAWGYRKNNNGEKVSVEEEEALPISMLGEKVT</sequence>
<dbReference type="KEGG" id="hli:HLI_06280"/>
<proteinExistence type="predicted"/>
<dbReference type="EMBL" id="CP026118">
    <property type="protein sequence ID" value="QAS51853.1"/>
    <property type="molecule type" value="Genomic_DNA"/>
</dbReference>
<dbReference type="SUPFAM" id="SSF101697">
    <property type="entry name" value="Hypothetical protein YfhH"/>
    <property type="match status" value="1"/>
</dbReference>
<evidence type="ECO:0000313" key="2">
    <source>
        <dbReference type="Proteomes" id="UP000287756"/>
    </source>
</evidence>
<dbReference type="InterPro" id="IPR014938">
    <property type="entry name" value="YfhH-like"/>
</dbReference>
<dbReference type="OrthoDB" id="2353288at2"/>